<reference evidence="5" key="1">
    <citation type="submission" date="2017-02" db="UniProtKB">
        <authorList>
            <consortium name="WormBaseParasite"/>
        </authorList>
    </citation>
    <scope>IDENTIFICATION</scope>
</reference>
<name>A0A0R3QIH1_9BILA</name>
<keyword evidence="2" id="KW-1133">Transmembrane helix</keyword>
<feature type="compositionally biased region" description="Gly residues" evidence="1">
    <location>
        <begin position="148"/>
        <end position="157"/>
    </location>
</feature>
<protein>
    <submittedName>
        <fullName evidence="5">Deltameth_res domain-containing protein</fullName>
    </submittedName>
</protein>
<dbReference type="EMBL" id="UZAG01005873">
    <property type="protein sequence ID" value="VDO18110.1"/>
    <property type="molecule type" value="Genomic_DNA"/>
</dbReference>
<dbReference type="Proteomes" id="UP000280834">
    <property type="component" value="Unassembled WGS sequence"/>
</dbReference>
<dbReference type="AlphaFoldDB" id="A0A0R3QIH1"/>
<accession>A0A0R3QIH1</accession>
<proteinExistence type="predicted"/>
<evidence type="ECO:0000313" key="3">
    <source>
        <dbReference type="EMBL" id="VDO18110.1"/>
    </source>
</evidence>
<feature type="transmembrane region" description="Helical" evidence="2">
    <location>
        <begin position="96"/>
        <end position="114"/>
    </location>
</feature>
<evidence type="ECO:0000256" key="2">
    <source>
        <dbReference type="SAM" id="Phobius"/>
    </source>
</evidence>
<reference evidence="3 4" key="2">
    <citation type="submission" date="2018-11" db="EMBL/GenBank/DDBJ databases">
        <authorList>
            <consortium name="Pathogen Informatics"/>
        </authorList>
    </citation>
    <scope>NUCLEOTIDE SEQUENCE [LARGE SCALE GENOMIC DNA]</scope>
</reference>
<keyword evidence="4" id="KW-1185">Reference proteome</keyword>
<keyword evidence="2" id="KW-0812">Transmembrane</keyword>
<feature type="region of interest" description="Disordered" evidence="1">
    <location>
        <begin position="133"/>
        <end position="157"/>
    </location>
</feature>
<gene>
    <name evidence="3" type="ORF">BTMF_LOCUS5458</name>
</gene>
<dbReference type="STRING" id="42155.A0A0R3QIH1"/>
<sequence length="157" mass="18099">MTLQRFCTVGSQLHRLKLVRTYNSTSAILRYCSSKSTTSDDDKLRALPQGLQKLAKIKVEDWHHINPGPPTTHDDIPIPFKKFEEAKKDFMPTFNLYFYGSLILFAVTFYWVFFIEDIWPYNARAPVKSYRERHKHKKLPESPNDDSSGGGKTLASA</sequence>
<evidence type="ECO:0000256" key="1">
    <source>
        <dbReference type="SAM" id="MobiDB-lite"/>
    </source>
</evidence>
<keyword evidence="2" id="KW-0472">Membrane</keyword>
<evidence type="ECO:0000313" key="5">
    <source>
        <dbReference type="WBParaSite" id="BTMF_0000620801-mRNA-1"/>
    </source>
</evidence>
<organism evidence="5">
    <name type="scientific">Brugia timori</name>
    <dbReference type="NCBI Taxonomy" id="42155"/>
    <lineage>
        <taxon>Eukaryota</taxon>
        <taxon>Metazoa</taxon>
        <taxon>Ecdysozoa</taxon>
        <taxon>Nematoda</taxon>
        <taxon>Chromadorea</taxon>
        <taxon>Rhabditida</taxon>
        <taxon>Spirurina</taxon>
        <taxon>Spiruromorpha</taxon>
        <taxon>Filarioidea</taxon>
        <taxon>Onchocercidae</taxon>
        <taxon>Brugia</taxon>
    </lineage>
</organism>
<dbReference type="WBParaSite" id="BTMF_0000620801-mRNA-1">
    <property type="protein sequence ID" value="BTMF_0000620801-mRNA-1"/>
    <property type="gene ID" value="BTMF_0000620801"/>
</dbReference>
<evidence type="ECO:0000313" key="4">
    <source>
        <dbReference type="Proteomes" id="UP000280834"/>
    </source>
</evidence>